<comment type="caution">
    <text evidence="10">The sequence shown here is derived from an EMBL/GenBank/DDBJ whole genome shotgun (WGS) entry which is preliminary data.</text>
</comment>
<dbReference type="GO" id="GO:0046872">
    <property type="term" value="F:metal ion binding"/>
    <property type="evidence" value="ECO:0007669"/>
    <property type="project" value="UniProtKB-KW"/>
</dbReference>
<evidence type="ECO:0000256" key="6">
    <source>
        <dbReference type="ARBA" id="ARBA00023004"/>
    </source>
</evidence>
<dbReference type="SMART" id="SM00790">
    <property type="entry name" value="AFOR_N"/>
    <property type="match status" value="1"/>
</dbReference>
<keyword evidence="5" id="KW-0560">Oxidoreductase</keyword>
<dbReference type="EMBL" id="JAQQAL010000049">
    <property type="protein sequence ID" value="MDC7228478.1"/>
    <property type="molecule type" value="Genomic_DNA"/>
</dbReference>
<dbReference type="GO" id="GO:0016625">
    <property type="term" value="F:oxidoreductase activity, acting on the aldehyde or oxo group of donors, iron-sulfur protein as acceptor"/>
    <property type="evidence" value="ECO:0007669"/>
    <property type="project" value="InterPro"/>
</dbReference>
<dbReference type="InterPro" id="IPR051919">
    <property type="entry name" value="W-dependent_AOR"/>
</dbReference>
<evidence type="ECO:0000256" key="8">
    <source>
        <dbReference type="ARBA" id="ARBA00049934"/>
    </source>
</evidence>
<evidence type="ECO:0000313" key="11">
    <source>
        <dbReference type="Proteomes" id="UP001221217"/>
    </source>
</evidence>
<dbReference type="Gene3D" id="3.60.9.10">
    <property type="entry name" value="Aldehyde ferredoxin oxidoreductase, N-terminal domain"/>
    <property type="match status" value="1"/>
</dbReference>
<dbReference type="InterPro" id="IPR036021">
    <property type="entry name" value="Tungsten_al_ferr_oxy-like_C"/>
</dbReference>
<dbReference type="Pfam" id="PF01314">
    <property type="entry name" value="AFOR_C"/>
    <property type="match status" value="1"/>
</dbReference>
<dbReference type="GO" id="GO:0009055">
    <property type="term" value="F:electron transfer activity"/>
    <property type="evidence" value="ECO:0007669"/>
    <property type="project" value="InterPro"/>
</dbReference>
<evidence type="ECO:0000256" key="7">
    <source>
        <dbReference type="ARBA" id="ARBA00023014"/>
    </source>
</evidence>
<comment type="cofactor">
    <cofactor evidence="8">
        <name>tungstopterin</name>
        <dbReference type="ChEBI" id="CHEBI:30402"/>
    </cofactor>
</comment>
<feature type="domain" description="Aldehyde ferredoxin oxidoreductase N-terminal" evidence="9">
    <location>
        <begin position="7"/>
        <end position="209"/>
    </location>
</feature>
<keyword evidence="6" id="KW-0408">Iron</keyword>
<evidence type="ECO:0000256" key="3">
    <source>
        <dbReference type="ARBA" id="ARBA00022485"/>
    </source>
</evidence>
<name>A0AAJ1IFP0_9SPIO</name>
<evidence type="ECO:0000256" key="5">
    <source>
        <dbReference type="ARBA" id="ARBA00023002"/>
    </source>
</evidence>
<evidence type="ECO:0000256" key="2">
    <source>
        <dbReference type="ARBA" id="ARBA00011032"/>
    </source>
</evidence>
<evidence type="ECO:0000259" key="9">
    <source>
        <dbReference type="SMART" id="SM00790"/>
    </source>
</evidence>
<dbReference type="InterPro" id="IPR013984">
    <property type="entry name" value="Ald_Fedxn_OxRdtase_dom2"/>
</dbReference>
<reference evidence="10 11" key="1">
    <citation type="submission" date="2022-12" db="EMBL/GenBank/DDBJ databases">
        <title>Metagenome assembled genome from gulf of manar.</title>
        <authorList>
            <person name="Kohli P."/>
            <person name="Pk S."/>
            <person name="Venkata Ramana C."/>
            <person name="Sasikala C."/>
        </authorList>
    </citation>
    <scope>NUCLEOTIDE SEQUENCE [LARGE SCALE GENOMIC DNA]</scope>
    <source>
        <strain evidence="10">JB008</strain>
    </source>
</reference>
<organism evidence="10 11">
    <name type="scientific">Candidatus Thalassospirochaeta sargassi</name>
    <dbReference type="NCBI Taxonomy" id="3119039"/>
    <lineage>
        <taxon>Bacteria</taxon>
        <taxon>Pseudomonadati</taxon>
        <taxon>Spirochaetota</taxon>
        <taxon>Spirochaetia</taxon>
        <taxon>Spirochaetales</taxon>
        <taxon>Spirochaetaceae</taxon>
        <taxon>Candidatus Thalassospirochaeta</taxon>
    </lineage>
</organism>
<keyword evidence="7" id="KW-0411">Iron-sulfur</keyword>
<dbReference type="SUPFAM" id="SSF56228">
    <property type="entry name" value="Aldehyde ferredoxin oxidoreductase, N-terminal domain"/>
    <property type="match status" value="1"/>
</dbReference>
<dbReference type="Gene3D" id="1.10.569.10">
    <property type="entry name" value="Aldehyde Ferredoxin Oxidoreductase Protein, subunit A, domain 2"/>
    <property type="match status" value="1"/>
</dbReference>
<dbReference type="InterPro" id="IPR001203">
    <property type="entry name" value="OxRdtase_Ald_Fedxn_C"/>
</dbReference>
<comment type="similarity">
    <text evidence="2">Belongs to the AOR/FOR family.</text>
</comment>
<dbReference type="SUPFAM" id="SSF48310">
    <property type="entry name" value="Aldehyde ferredoxin oxidoreductase, C-terminal domains"/>
    <property type="match status" value="1"/>
</dbReference>
<dbReference type="InterPro" id="IPR036503">
    <property type="entry name" value="Ald_Fedxn_OxRdtase_N_sf"/>
</dbReference>
<evidence type="ECO:0000256" key="1">
    <source>
        <dbReference type="ARBA" id="ARBA00001966"/>
    </source>
</evidence>
<gene>
    <name evidence="10" type="ORF">PQJ61_17080</name>
</gene>
<dbReference type="InterPro" id="IPR013983">
    <property type="entry name" value="Ald_Fedxn_OxRdtase_N"/>
</dbReference>
<dbReference type="Pfam" id="PF02730">
    <property type="entry name" value="AFOR_N"/>
    <property type="match status" value="1"/>
</dbReference>
<dbReference type="GO" id="GO:0051539">
    <property type="term" value="F:4 iron, 4 sulfur cluster binding"/>
    <property type="evidence" value="ECO:0007669"/>
    <property type="project" value="UniProtKB-KW"/>
</dbReference>
<dbReference type="AlphaFoldDB" id="A0AAJ1IFP0"/>
<proteinExistence type="inferred from homology"/>
<evidence type="ECO:0000313" key="10">
    <source>
        <dbReference type="EMBL" id="MDC7228478.1"/>
    </source>
</evidence>
<dbReference type="PANTHER" id="PTHR30038">
    <property type="entry name" value="ALDEHYDE FERREDOXIN OXIDOREDUCTASE"/>
    <property type="match status" value="1"/>
</dbReference>
<sequence length="638" mass="69746">MADYKGYNNKLLRVNLSSSDIRTEEIGEDVLRKYIGGTSLGYYYMLKEICSKIDPLSDENRIYFTTSPITGVRFSGNGRHSVTTVSPLTGGGTSSEAGGWWGAALKLSGIDAIAVEGVSNKPVYLYVEDDKYELHDADDLWGRSTGDVQNILKQRHGKNARVLQTGPAGEKLIRFACITNELRHFNGRGGTGAVMGHKKLRAIVVKNNRKALPVADQNGVGDFAAYLNRNMKDHPALAPHRQLGTQRFLLPTNAGGMLPTYNFRDGSFDAAEQVSGEEINRLYGDGSHTCYACAVSCKRKMKSIEGAEVDTSIYGGPEYETMAMLGPVLGIENPKAIVELNAVCNAYGLDTIAVGAAIGWLIEAMEKEPDLPVFEGVEKIGWNEPDKVFAIIEKIMNYDGIGALLAQGTRAAAVKAGGSTMDYAMQVKGQDFPAHEPRGKWTVGLGMAVNAAGADHLVAAHDVVIDHPGDAGPKFGGADLTDIEGIGLLEPLPAESLSAKKVRNFVYLQQLWMLYDVLDWCKFTGVPETRSYTLKHIVEIVEMATGWKTSIFDLMKCAERTINMGRIFNNRMGFTSSDDTLPERMFEPISAGPLKGHSIDKEQFEKAVELYYQMMGWNERGEPQFGKLVELGLEELAG</sequence>
<dbReference type="Proteomes" id="UP001221217">
    <property type="component" value="Unassembled WGS sequence"/>
</dbReference>
<comment type="cofactor">
    <cofactor evidence="1">
        <name>[4Fe-4S] cluster</name>
        <dbReference type="ChEBI" id="CHEBI:49883"/>
    </cofactor>
</comment>
<dbReference type="PANTHER" id="PTHR30038:SF7">
    <property type="entry name" value="TUNGSTEN-CONTAINING GLYCERALDEHYDE-3-PHOSPHATE:FERREDOXIN OXIDOREDUCTASE"/>
    <property type="match status" value="1"/>
</dbReference>
<keyword evidence="3" id="KW-0004">4Fe-4S</keyword>
<evidence type="ECO:0000256" key="4">
    <source>
        <dbReference type="ARBA" id="ARBA00022723"/>
    </source>
</evidence>
<protein>
    <submittedName>
        <fullName evidence="10">Aldehyde ferredoxin oxidoreductase family protein</fullName>
    </submittedName>
</protein>
<dbReference type="InterPro" id="IPR013985">
    <property type="entry name" value="Ald_Fedxn_OxRdtase_dom3"/>
</dbReference>
<dbReference type="Gene3D" id="1.10.599.10">
    <property type="entry name" value="Aldehyde Ferredoxin Oxidoreductase Protein, subunit A, domain 3"/>
    <property type="match status" value="1"/>
</dbReference>
<keyword evidence="4" id="KW-0479">Metal-binding</keyword>
<accession>A0AAJ1IFP0</accession>